<feature type="compositionally biased region" description="Low complexity" evidence="2">
    <location>
        <begin position="203"/>
        <end position="217"/>
    </location>
</feature>
<proteinExistence type="predicted"/>
<protein>
    <submittedName>
        <fullName evidence="5">Nematode cuticle collagen N-terminal domain-containing protein</fullName>
    </submittedName>
</protein>
<keyword evidence="1" id="KW-0677">Repeat</keyword>
<feature type="compositionally biased region" description="Low complexity" evidence="2">
    <location>
        <begin position="255"/>
        <end position="264"/>
    </location>
</feature>
<sequence length="307" mass="30915">MVAMVTSGLAAVTFLASIVTLPLVYTYLQTIQSQINSEVDYCRFKSKDMWSDFGAIKDLDDISTTQNRSKRGWLFGKWVPDTNTDYAGSAPKSGYENNPTPPLASNSYGRQSQPEYGTSYGNTAAVVSPQEVVQQQCCTCQQGPPGPPGEPGDEGENGIDGVSGKDGLSGKDGQILASSQSRNEPCIICPPGPPGPAGPPGNKGPIGPRGTPGTPAPDGKKGEPGMAGPAGPTGRPGLVGPKGPKGEGPPGLTGPPGKDGLPGTPGKPGEKGLNGPPGPVGLSGEPGLSGPDGAPGPMGERGPPGNQ</sequence>
<reference evidence="5" key="1">
    <citation type="submission" date="2022-11" db="UniProtKB">
        <authorList>
            <consortium name="WormBaseParasite"/>
        </authorList>
    </citation>
    <scope>IDENTIFICATION</scope>
</reference>
<dbReference type="Pfam" id="PF01484">
    <property type="entry name" value="Col_cuticle_N"/>
    <property type="match status" value="1"/>
</dbReference>
<evidence type="ECO:0000313" key="4">
    <source>
        <dbReference type="Proteomes" id="UP000887540"/>
    </source>
</evidence>
<feature type="compositionally biased region" description="Polar residues" evidence="2">
    <location>
        <begin position="95"/>
        <end position="121"/>
    </location>
</feature>
<dbReference type="SMART" id="SM01088">
    <property type="entry name" value="Col_cuticle_N"/>
    <property type="match status" value="1"/>
</dbReference>
<dbReference type="Pfam" id="PF01391">
    <property type="entry name" value="Collagen"/>
    <property type="match status" value="2"/>
</dbReference>
<evidence type="ECO:0000256" key="1">
    <source>
        <dbReference type="ARBA" id="ARBA00022737"/>
    </source>
</evidence>
<dbReference type="GO" id="GO:0042302">
    <property type="term" value="F:structural constituent of cuticle"/>
    <property type="evidence" value="ECO:0007669"/>
    <property type="project" value="InterPro"/>
</dbReference>
<dbReference type="PANTHER" id="PTHR24637:SF421">
    <property type="entry name" value="CUTICLE COLLAGEN DPY-2"/>
    <property type="match status" value="1"/>
</dbReference>
<feature type="domain" description="Nematode cuticle collagen N-terminal" evidence="3">
    <location>
        <begin position="1"/>
        <end position="53"/>
    </location>
</feature>
<evidence type="ECO:0000256" key="2">
    <source>
        <dbReference type="SAM" id="MobiDB-lite"/>
    </source>
</evidence>
<evidence type="ECO:0000313" key="5">
    <source>
        <dbReference type="WBParaSite" id="ACRNAN_scaffold3569.g16627.t1"/>
    </source>
</evidence>
<keyword evidence="4" id="KW-1185">Reference proteome</keyword>
<feature type="compositionally biased region" description="Pro residues" evidence="2">
    <location>
        <begin position="188"/>
        <end position="199"/>
    </location>
</feature>
<dbReference type="Gene3D" id="1.20.5.320">
    <property type="entry name" value="6-Phosphogluconate Dehydrogenase, domain 3"/>
    <property type="match status" value="1"/>
</dbReference>
<organism evidence="4 5">
    <name type="scientific">Acrobeloides nanus</name>
    <dbReference type="NCBI Taxonomy" id="290746"/>
    <lineage>
        <taxon>Eukaryota</taxon>
        <taxon>Metazoa</taxon>
        <taxon>Ecdysozoa</taxon>
        <taxon>Nematoda</taxon>
        <taxon>Chromadorea</taxon>
        <taxon>Rhabditida</taxon>
        <taxon>Tylenchina</taxon>
        <taxon>Cephalobomorpha</taxon>
        <taxon>Cephaloboidea</taxon>
        <taxon>Cephalobidae</taxon>
        <taxon>Acrobeloides</taxon>
    </lineage>
</organism>
<dbReference type="PANTHER" id="PTHR24637">
    <property type="entry name" value="COLLAGEN"/>
    <property type="match status" value="1"/>
</dbReference>
<dbReference type="AlphaFoldDB" id="A0A914DQ45"/>
<accession>A0A914DQ45</accession>
<dbReference type="InterPro" id="IPR008160">
    <property type="entry name" value="Collagen"/>
</dbReference>
<name>A0A914DQ45_9BILA</name>
<dbReference type="InterPro" id="IPR002486">
    <property type="entry name" value="Col_cuticle_N"/>
</dbReference>
<dbReference type="WBParaSite" id="ACRNAN_scaffold3569.g16627.t1">
    <property type="protein sequence ID" value="ACRNAN_scaffold3569.g16627.t1"/>
    <property type="gene ID" value="ACRNAN_scaffold3569.g16627"/>
</dbReference>
<dbReference type="Proteomes" id="UP000887540">
    <property type="component" value="Unplaced"/>
</dbReference>
<feature type="region of interest" description="Disordered" evidence="2">
    <location>
        <begin position="88"/>
        <end position="121"/>
    </location>
</feature>
<evidence type="ECO:0000259" key="3">
    <source>
        <dbReference type="SMART" id="SM01088"/>
    </source>
</evidence>
<feature type="region of interest" description="Disordered" evidence="2">
    <location>
        <begin position="138"/>
        <end position="307"/>
    </location>
</feature>